<dbReference type="CDD" id="cd08255">
    <property type="entry name" value="2-desacetyl-2-hydroxyethyl_bacteriochlorophyllide_like"/>
    <property type="match status" value="1"/>
</dbReference>
<comment type="caution">
    <text evidence="7">The sequence shown here is derived from an EMBL/GenBank/DDBJ whole genome shotgun (WGS) entry which is preliminary data.</text>
</comment>
<dbReference type="PANTHER" id="PTHR43350">
    <property type="entry name" value="NAD-DEPENDENT ALCOHOL DEHYDROGENASE"/>
    <property type="match status" value="1"/>
</dbReference>
<gene>
    <name evidence="7" type="ORF">E6K72_06765</name>
</gene>
<dbReference type="Pfam" id="PF22725">
    <property type="entry name" value="GFO_IDH_MocA_C3"/>
    <property type="match status" value="1"/>
</dbReference>
<dbReference type="InterPro" id="IPR011032">
    <property type="entry name" value="GroES-like_sf"/>
</dbReference>
<comment type="cofactor">
    <cofactor evidence="1">
        <name>Zn(2+)</name>
        <dbReference type="ChEBI" id="CHEBI:29105"/>
    </cofactor>
</comment>
<organism evidence="7 8">
    <name type="scientific">Eiseniibacteriota bacterium</name>
    <dbReference type="NCBI Taxonomy" id="2212470"/>
    <lineage>
        <taxon>Bacteria</taxon>
        <taxon>Candidatus Eiseniibacteriota</taxon>
    </lineage>
</organism>
<evidence type="ECO:0000259" key="6">
    <source>
        <dbReference type="SMART" id="SM00829"/>
    </source>
</evidence>
<sequence>MKQIRQYLRNGALDMSEVPLPQVRSGEVLIRTHFSFVSVGTEKMKVTQARMSLVDKARERPDQVRQVLDTLKEQGLVPTLRKVQERLKAPATLGYSCAGTVIEAGSAVDELHTGDRVAAIGEGIATHAEYNAVPRNLVVPVPAGVSMEAASATAIGAIALQGMRQARLELGETVAVIGLGLLGQFLVQLCRASGCRVVGVDLDASKCDLAVANGAEAASGATPDDALYHALRVSGGRGVDAVLVTTSTKSNDPIEMAAALVRDRGRVVCLGNTAIQLDWRTWFGKEIDFLFSRAMGAGMFDPDYIARGSDYPIGYVRWTAQRNMEAFLDLVAQGRLDMSRLITHRFPFGDAMKVFDQMAGGELASAVGIVFEYPEPERVTPAAEPHTLRIAAGDARGAVRLGLIGAGNYAKSMLLPHFEKLEGLSLQGVCTAHGANAEALARRYGFRYATTEVERVIGDPEINAVLIATRHDSHARFARMALEAGKHVYVEKPLALTEDELAPIVAALGARGADAPSLWVGHNRRFSALSRETLAHFAGVKARQVVATVRAAPVPADSWYQDPAEGGGILFGDVCHFIDLAIWFAKSLPVEVHAIETPDPSHRHESWAIQMRFASGGIGIVDYVCGSHAGWERESVDVLGGGRSARLLGFRELRLRGGAGGKRIARVQPDAGQRAMLEAMMAQFRRASGAEDFTESFVLSAQALLAARRSIAERRVVTLETRFPFALG</sequence>
<evidence type="ECO:0000256" key="4">
    <source>
        <dbReference type="ARBA" id="ARBA00022833"/>
    </source>
</evidence>
<dbReference type="SUPFAM" id="SSF55347">
    <property type="entry name" value="Glyceraldehyde-3-phosphate dehydrogenase-like, C-terminal domain"/>
    <property type="match status" value="1"/>
</dbReference>
<dbReference type="SUPFAM" id="SSF50129">
    <property type="entry name" value="GroES-like"/>
    <property type="match status" value="1"/>
</dbReference>
<evidence type="ECO:0000256" key="3">
    <source>
        <dbReference type="ARBA" id="ARBA00022723"/>
    </source>
</evidence>
<dbReference type="Proteomes" id="UP000317716">
    <property type="component" value="Unassembled WGS sequence"/>
</dbReference>
<dbReference type="GO" id="GO:0046872">
    <property type="term" value="F:metal ion binding"/>
    <property type="evidence" value="ECO:0007669"/>
    <property type="project" value="UniProtKB-KW"/>
</dbReference>
<accession>A0A538SUX5</accession>
<dbReference type="EMBL" id="VBOS01000230">
    <property type="protein sequence ID" value="TMQ55190.1"/>
    <property type="molecule type" value="Genomic_DNA"/>
</dbReference>
<dbReference type="Pfam" id="PF01408">
    <property type="entry name" value="GFO_IDH_MocA"/>
    <property type="match status" value="1"/>
</dbReference>
<evidence type="ECO:0000313" key="7">
    <source>
        <dbReference type="EMBL" id="TMQ55190.1"/>
    </source>
</evidence>
<comment type="similarity">
    <text evidence="2">Belongs to the zinc-containing alcohol dehydrogenase family.</text>
</comment>
<dbReference type="SMART" id="SM00829">
    <property type="entry name" value="PKS_ER"/>
    <property type="match status" value="1"/>
</dbReference>
<dbReference type="PANTHER" id="PTHR43350:SF19">
    <property type="entry name" value="D-GULOSIDE 3-DEHYDROGENASE"/>
    <property type="match status" value="1"/>
</dbReference>
<dbReference type="SUPFAM" id="SSF51735">
    <property type="entry name" value="NAD(P)-binding Rossmann-fold domains"/>
    <property type="match status" value="2"/>
</dbReference>
<protein>
    <submittedName>
        <fullName evidence="7">Zinc-binding dehydrogenase</fullName>
    </submittedName>
</protein>
<evidence type="ECO:0000313" key="8">
    <source>
        <dbReference type="Proteomes" id="UP000317716"/>
    </source>
</evidence>
<keyword evidence="3" id="KW-0479">Metal-binding</keyword>
<name>A0A538SUX5_UNCEI</name>
<dbReference type="AlphaFoldDB" id="A0A538SUX5"/>
<evidence type="ECO:0000256" key="2">
    <source>
        <dbReference type="ARBA" id="ARBA00008072"/>
    </source>
</evidence>
<dbReference type="InterPro" id="IPR055170">
    <property type="entry name" value="GFO_IDH_MocA-like_dom"/>
</dbReference>
<dbReference type="InterPro" id="IPR036291">
    <property type="entry name" value="NAD(P)-bd_dom_sf"/>
</dbReference>
<keyword evidence="5" id="KW-0560">Oxidoreductase</keyword>
<dbReference type="GO" id="GO:0016491">
    <property type="term" value="F:oxidoreductase activity"/>
    <property type="evidence" value="ECO:0007669"/>
    <property type="project" value="UniProtKB-KW"/>
</dbReference>
<dbReference type="InterPro" id="IPR000683">
    <property type="entry name" value="Gfo/Idh/MocA-like_OxRdtase_N"/>
</dbReference>
<reference evidence="7 8" key="1">
    <citation type="journal article" date="2019" name="Nat. Microbiol.">
        <title>Mediterranean grassland soil C-N compound turnover is dependent on rainfall and depth, and is mediated by genomically divergent microorganisms.</title>
        <authorList>
            <person name="Diamond S."/>
            <person name="Andeer P.F."/>
            <person name="Li Z."/>
            <person name="Crits-Christoph A."/>
            <person name="Burstein D."/>
            <person name="Anantharaman K."/>
            <person name="Lane K.R."/>
            <person name="Thomas B.C."/>
            <person name="Pan C."/>
            <person name="Northen T.R."/>
            <person name="Banfield J.F."/>
        </authorList>
    </citation>
    <scope>NUCLEOTIDE SEQUENCE [LARGE SCALE GENOMIC DNA]</scope>
    <source>
        <strain evidence="7">WS_2</strain>
    </source>
</reference>
<evidence type="ECO:0000256" key="1">
    <source>
        <dbReference type="ARBA" id="ARBA00001947"/>
    </source>
</evidence>
<evidence type="ECO:0000256" key="5">
    <source>
        <dbReference type="ARBA" id="ARBA00023002"/>
    </source>
</evidence>
<dbReference type="InterPro" id="IPR020843">
    <property type="entry name" value="ER"/>
</dbReference>
<dbReference type="InterPro" id="IPR013154">
    <property type="entry name" value="ADH-like_N"/>
</dbReference>
<dbReference type="Gene3D" id="3.30.360.10">
    <property type="entry name" value="Dihydrodipicolinate Reductase, domain 2"/>
    <property type="match status" value="1"/>
</dbReference>
<dbReference type="Gene3D" id="3.90.180.10">
    <property type="entry name" value="Medium-chain alcohol dehydrogenases, catalytic domain"/>
    <property type="match status" value="2"/>
</dbReference>
<dbReference type="Gene3D" id="3.40.50.720">
    <property type="entry name" value="NAD(P)-binding Rossmann-like Domain"/>
    <property type="match status" value="2"/>
</dbReference>
<dbReference type="GO" id="GO:0000166">
    <property type="term" value="F:nucleotide binding"/>
    <property type="evidence" value="ECO:0007669"/>
    <property type="project" value="InterPro"/>
</dbReference>
<keyword evidence="4" id="KW-0862">Zinc</keyword>
<dbReference type="Pfam" id="PF08240">
    <property type="entry name" value="ADH_N"/>
    <property type="match status" value="1"/>
</dbReference>
<proteinExistence type="inferred from homology"/>
<feature type="domain" description="Enoyl reductase (ER)" evidence="6">
    <location>
        <begin position="40"/>
        <end position="369"/>
    </location>
</feature>
<dbReference type="Pfam" id="PF00107">
    <property type="entry name" value="ADH_zinc_N"/>
    <property type="match status" value="1"/>
</dbReference>
<dbReference type="InterPro" id="IPR013149">
    <property type="entry name" value="ADH-like_C"/>
</dbReference>